<proteinExistence type="predicted"/>
<protein>
    <submittedName>
        <fullName evidence="2">Uncharacterized protein</fullName>
    </submittedName>
</protein>
<evidence type="ECO:0000313" key="3">
    <source>
        <dbReference type="Proteomes" id="UP000053105"/>
    </source>
</evidence>
<reference evidence="2 3" key="1">
    <citation type="submission" date="2015-07" db="EMBL/GenBank/DDBJ databases">
        <title>The genome of Melipona quadrifasciata.</title>
        <authorList>
            <person name="Pan H."/>
            <person name="Kapheim K."/>
        </authorList>
    </citation>
    <scope>NUCLEOTIDE SEQUENCE [LARGE SCALE GENOMIC DNA]</scope>
    <source>
        <strain evidence="2">0111107301</strain>
        <tissue evidence="2">Whole body</tissue>
    </source>
</reference>
<organism evidence="2 3">
    <name type="scientific">Melipona quadrifasciata</name>
    <dbReference type="NCBI Taxonomy" id="166423"/>
    <lineage>
        <taxon>Eukaryota</taxon>
        <taxon>Metazoa</taxon>
        <taxon>Ecdysozoa</taxon>
        <taxon>Arthropoda</taxon>
        <taxon>Hexapoda</taxon>
        <taxon>Insecta</taxon>
        <taxon>Pterygota</taxon>
        <taxon>Neoptera</taxon>
        <taxon>Endopterygota</taxon>
        <taxon>Hymenoptera</taxon>
        <taxon>Apocrita</taxon>
        <taxon>Aculeata</taxon>
        <taxon>Apoidea</taxon>
        <taxon>Anthophila</taxon>
        <taxon>Apidae</taxon>
        <taxon>Melipona</taxon>
    </lineage>
</organism>
<accession>A0A0N0BHX0</accession>
<dbReference type="AlphaFoldDB" id="A0A0N0BHX0"/>
<feature type="region of interest" description="Disordered" evidence="1">
    <location>
        <begin position="1"/>
        <end position="24"/>
    </location>
</feature>
<dbReference type="EMBL" id="KQ435745">
    <property type="protein sequence ID" value="KOX76591.1"/>
    <property type="molecule type" value="Genomic_DNA"/>
</dbReference>
<name>A0A0N0BHX0_9HYME</name>
<dbReference type="Proteomes" id="UP000053105">
    <property type="component" value="Unassembled WGS sequence"/>
</dbReference>
<evidence type="ECO:0000256" key="1">
    <source>
        <dbReference type="SAM" id="MobiDB-lite"/>
    </source>
</evidence>
<keyword evidence="3" id="KW-1185">Reference proteome</keyword>
<evidence type="ECO:0000313" key="2">
    <source>
        <dbReference type="EMBL" id="KOX76591.1"/>
    </source>
</evidence>
<sequence length="320" mass="37053">MEPPSPKTSKPMQKSYQRKDLSRRSDSNRMKFAFHLNRVEPRVSSTLHRSGCEFRDGGLLLLIHPVPILKIYRRNRMTIHLRSKEAKTRIASEYCGFGQQNVRRVERSGLCRGHNPDSIINILTMCTQGAVDNCQKPLMGLTIHTVRKQTLSNPLMGKDIARVRRCVSIQRQCTTAISSIVFDARAKYFTDVKHRQVTEILKDAVEGRMVLSKILHIGDNEMKGIEEADAIEDSKLEDLNDYIKDTKKRCPREPLLNAYTRDACLKSLKEQIIRYFNRIFTISGYCIKNEQLRVNFNGQSYIVSWKFIKNSLFLFLYFIS</sequence>
<gene>
    <name evidence="2" type="ORF">WN51_11224</name>
</gene>